<dbReference type="OrthoDB" id="6058913at2759"/>
<reference evidence="2 3" key="1">
    <citation type="journal article" date="2007" name="Science">
        <title>Sea anemone genome reveals ancestral eumetazoan gene repertoire and genomic organization.</title>
        <authorList>
            <person name="Putnam N.H."/>
            <person name="Srivastava M."/>
            <person name="Hellsten U."/>
            <person name="Dirks B."/>
            <person name="Chapman J."/>
            <person name="Salamov A."/>
            <person name="Terry A."/>
            <person name="Shapiro H."/>
            <person name="Lindquist E."/>
            <person name="Kapitonov V.V."/>
            <person name="Jurka J."/>
            <person name="Genikhovich G."/>
            <person name="Grigoriev I.V."/>
            <person name="Lucas S.M."/>
            <person name="Steele R.E."/>
            <person name="Finnerty J.R."/>
            <person name="Technau U."/>
            <person name="Martindale M.Q."/>
            <person name="Rokhsar D.S."/>
        </authorList>
    </citation>
    <scope>NUCLEOTIDE SEQUENCE [LARGE SCALE GENOMIC DNA]</scope>
    <source>
        <strain evidence="3">CH2 X CH6</strain>
    </source>
</reference>
<organism evidence="2 3">
    <name type="scientific">Nematostella vectensis</name>
    <name type="common">Starlet sea anemone</name>
    <dbReference type="NCBI Taxonomy" id="45351"/>
    <lineage>
        <taxon>Eukaryota</taxon>
        <taxon>Metazoa</taxon>
        <taxon>Cnidaria</taxon>
        <taxon>Anthozoa</taxon>
        <taxon>Hexacorallia</taxon>
        <taxon>Actiniaria</taxon>
        <taxon>Edwardsiidae</taxon>
        <taxon>Nematostella</taxon>
    </lineage>
</organism>
<keyword evidence="3" id="KW-1185">Reference proteome</keyword>
<dbReference type="GO" id="GO:0016491">
    <property type="term" value="F:oxidoreductase activity"/>
    <property type="evidence" value="ECO:0007669"/>
    <property type="project" value="InterPro"/>
</dbReference>
<dbReference type="KEGG" id="nve:5519797"/>
<dbReference type="InterPro" id="IPR003421">
    <property type="entry name" value="Opine_DH"/>
</dbReference>
<dbReference type="SUPFAM" id="SSF51735">
    <property type="entry name" value="NAD(P)-binding Rossmann-fold domains"/>
    <property type="match status" value="1"/>
</dbReference>
<dbReference type="PANTHER" id="PTHR38015">
    <property type="entry name" value="BLR6086 PROTEIN"/>
    <property type="match status" value="1"/>
</dbReference>
<evidence type="ECO:0000259" key="1">
    <source>
        <dbReference type="Pfam" id="PF02317"/>
    </source>
</evidence>
<dbReference type="PhylomeDB" id="A7RLH0"/>
<dbReference type="InterPro" id="IPR008927">
    <property type="entry name" value="6-PGluconate_DH-like_C_sf"/>
</dbReference>
<dbReference type="InterPro" id="IPR051729">
    <property type="entry name" value="Opine/Lysopine_DH"/>
</dbReference>
<name>A7RLH0_NEMVE</name>
<proteinExistence type="predicted"/>
<feature type="domain" description="Opine dehydrogenase" evidence="1">
    <location>
        <begin position="201"/>
        <end position="359"/>
    </location>
</feature>
<gene>
    <name evidence="2" type="ORF">NEMVEDRAFT_v1g85719</name>
</gene>
<evidence type="ECO:0000313" key="2">
    <source>
        <dbReference type="EMBL" id="EDO47689.1"/>
    </source>
</evidence>
<dbReference type="SUPFAM" id="SSF48179">
    <property type="entry name" value="6-phosphogluconate dehydrogenase C-terminal domain-like"/>
    <property type="match status" value="1"/>
</dbReference>
<dbReference type="Pfam" id="PF02317">
    <property type="entry name" value="Octopine_DH"/>
    <property type="match status" value="1"/>
</dbReference>
<evidence type="ECO:0000313" key="3">
    <source>
        <dbReference type="Proteomes" id="UP000001593"/>
    </source>
</evidence>
<dbReference type="EMBL" id="DS469518">
    <property type="protein sequence ID" value="EDO47689.1"/>
    <property type="molecule type" value="Genomic_DNA"/>
</dbReference>
<accession>A7RLH0</accession>
<dbReference type="InParanoid" id="A7RLH0"/>
<dbReference type="InterPro" id="IPR036291">
    <property type="entry name" value="NAD(P)-bd_dom_sf"/>
</dbReference>
<dbReference type="Proteomes" id="UP000001593">
    <property type="component" value="Unassembled WGS sequence"/>
</dbReference>
<dbReference type="AlphaFoldDB" id="A7RLH0"/>
<dbReference type="OMA" id="KTYNWAR"/>
<dbReference type="InterPro" id="IPR013328">
    <property type="entry name" value="6PGD_dom2"/>
</dbReference>
<dbReference type="eggNOG" id="ENOG502RB5S">
    <property type="taxonomic scope" value="Eukaryota"/>
</dbReference>
<dbReference type="HOGENOM" id="CLU_041606_1_0_1"/>
<dbReference type="PANTHER" id="PTHR38015:SF1">
    <property type="entry name" value="OPINE DEHYDROGENASE DOMAIN-CONTAINING PROTEIN"/>
    <property type="match status" value="1"/>
</dbReference>
<dbReference type="Gene3D" id="3.40.50.720">
    <property type="entry name" value="NAD(P)-binding Rossmann-like Domain"/>
    <property type="match status" value="1"/>
</dbReference>
<dbReference type="Gene3D" id="1.10.1040.10">
    <property type="entry name" value="N-(1-d-carboxylethyl)-l-norvaline Dehydrogenase, domain 2"/>
    <property type="match status" value="1"/>
</dbReference>
<protein>
    <recommendedName>
        <fullName evidence="1">Opine dehydrogenase domain-containing protein</fullName>
    </recommendedName>
</protein>
<sequence length="402" mass="44804">MKLVVCGGGNGAHALAGVASADPNINVCVFTLSNADRWNESMRKHGFEVAIYRRGKDTIHMTSKPDLVTKDPQQAIPGSDVIILIMPAFAHAQYLCAIKPYIEPGMVLVALPSQGGFELEAMQILGKEITNICTIICFESIPWACRYWEYGVFCEILGIKKSLEGAFHRSKVAPKVDPIPTLQLIVGEETVLKVKGHTVGNTLMSVNAYIHSAILYDRWVDWDGKPLQEAPLFYQGISKRAADLLDDMSNEVLAIAKEITRRFPEVDMSQAIHIHDWYLRCYPDDITDKSTLKTTLQTNVAYRGLMHPMTKTEGGLVPTFKSRYSTEDIPYGLVVIKGIAELFGVPTPQSDKVLLWMQEKLGKEYLVDGKLQGHDVMETRAPQKYGISKIEELFPGYELVLA</sequence>